<comment type="caution">
    <text evidence="16">The sequence shown here is derived from an EMBL/GenBank/DDBJ whole genome shotgun (WGS) entry which is preliminary data.</text>
</comment>
<dbReference type="SUPFAM" id="SSF101353">
    <property type="entry name" value="Putative anticodon-binding domain of alanyl-tRNA synthetase (AlaRS)"/>
    <property type="match status" value="1"/>
</dbReference>
<dbReference type="InterPro" id="IPR003156">
    <property type="entry name" value="DHHA1_dom"/>
</dbReference>
<dbReference type="InterPro" id="IPR002318">
    <property type="entry name" value="Ala-tRNA-lgiase_IIc"/>
</dbReference>
<dbReference type="HAMAP" id="MF_00036_A">
    <property type="entry name" value="Ala_tRNA_synth_A"/>
    <property type="match status" value="1"/>
</dbReference>
<dbReference type="SMART" id="SM00863">
    <property type="entry name" value="tRNA_SAD"/>
    <property type="match status" value="1"/>
</dbReference>
<feature type="binding site" evidence="12">
    <location>
        <position position="607"/>
    </location>
    <ligand>
        <name>Zn(2+)</name>
        <dbReference type="ChEBI" id="CHEBI:29105"/>
    </ligand>
</feature>
<dbReference type="GO" id="GO:0008270">
    <property type="term" value="F:zinc ion binding"/>
    <property type="evidence" value="ECO:0007669"/>
    <property type="project" value="UniProtKB-UniRule"/>
</dbReference>
<evidence type="ECO:0000313" key="16">
    <source>
        <dbReference type="EMBL" id="HIH69963.1"/>
    </source>
</evidence>
<feature type="coiled-coil region" evidence="13">
    <location>
        <begin position="772"/>
        <end position="799"/>
    </location>
</feature>
<evidence type="ECO:0000256" key="1">
    <source>
        <dbReference type="ARBA" id="ARBA00008226"/>
    </source>
</evidence>
<dbReference type="Pfam" id="PF07973">
    <property type="entry name" value="tRNA_SAD"/>
    <property type="match status" value="1"/>
</dbReference>
<keyword evidence="3 12" id="KW-0820">tRNA-binding</keyword>
<keyword evidence="2 12" id="KW-0963">Cytoplasm</keyword>
<dbReference type="PANTHER" id="PTHR11777:SF9">
    <property type="entry name" value="ALANINE--TRNA LIGASE, CYTOPLASMIC"/>
    <property type="match status" value="1"/>
</dbReference>
<gene>
    <name evidence="12 16" type="primary">alaS</name>
    <name evidence="16" type="ORF">HA299_05060</name>
</gene>
<dbReference type="Pfam" id="PF02272">
    <property type="entry name" value="DHHA1"/>
    <property type="match status" value="1"/>
</dbReference>
<keyword evidence="8 12" id="KW-0067">ATP-binding</keyword>
<dbReference type="NCBIfam" id="TIGR03683">
    <property type="entry name" value="A-tRNA_syn_arch"/>
    <property type="match status" value="1"/>
</dbReference>
<comment type="function">
    <text evidence="12">Catalyzes the attachment of alanine to tRNA(Ala) in a two-step reaction: alanine is first activated by ATP to form Ala-AMP and then transferred to the acceptor end of tRNA(Ala). Also edits incorrectly charged Ser-tRNA(Ala) and Gly-tRNA(Ala) via its editing domain.</text>
</comment>
<evidence type="ECO:0000256" key="5">
    <source>
        <dbReference type="ARBA" id="ARBA00022723"/>
    </source>
</evidence>
<dbReference type="Gene3D" id="3.10.310.40">
    <property type="match status" value="1"/>
</dbReference>
<dbReference type="InterPro" id="IPR018162">
    <property type="entry name" value="Ala-tRNA-ligase_IIc_anticod-bd"/>
</dbReference>
<dbReference type="InterPro" id="IPR045864">
    <property type="entry name" value="aa-tRNA-synth_II/BPL/LPL"/>
</dbReference>
<dbReference type="GO" id="GO:0004813">
    <property type="term" value="F:alanine-tRNA ligase activity"/>
    <property type="evidence" value="ECO:0007669"/>
    <property type="project" value="UniProtKB-UniRule"/>
</dbReference>
<keyword evidence="6 12" id="KW-0547">Nucleotide-binding</keyword>
<dbReference type="PANTHER" id="PTHR11777">
    <property type="entry name" value="ALANYL-TRNA SYNTHETASE"/>
    <property type="match status" value="1"/>
</dbReference>
<evidence type="ECO:0000256" key="4">
    <source>
        <dbReference type="ARBA" id="ARBA00022598"/>
    </source>
</evidence>
<protein>
    <recommendedName>
        <fullName evidence="12">Alanine--tRNA ligase</fullName>
        <ecNumber evidence="12">6.1.1.7</ecNumber>
    </recommendedName>
    <alternativeName>
        <fullName evidence="12">Alanyl-tRNA synthetase</fullName>
        <shortName evidence="12">AlaRS</shortName>
    </alternativeName>
</protein>
<dbReference type="SUPFAM" id="SSF55186">
    <property type="entry name" value="ThrRS/AlaRS common domain"/>
    <property type="match status" value="1"/>
</dbReference>
<comment type="catalytic activity">
    <reaction evidence="12">
        <text>tRNA(Ala) + L-alanine + ATP = L-alanyl-tRNA(Ala) + AMP + diphosphate</text>
        <dbReference type="Rhea" id="RHEA:12540"/>
        <dbReference type="Rhea" id="RHEA-COMP:9657"/>
        <dbReference type="Rhea" id="RHEA-COMP:9923"/>
        <dbReference type="ChEBI" id="CHEBI:30616"/>
        <dbReference type="ChEBI" id="CHEBI:33019"/>
        <dbReference type="ChEBI" id="CHEBI:57972"/>
        <dbReference type="ChEBI" id="CHEBI:78442"/>
        <dbReference type="ChEBI" id="CHEBI:78497"/>
        <dbReference type="ChEBI" id="CHEBI:456215"/>
        <dbReference type="EC" id="6.1.1.7"/>
    </reaction>
</comment>
<dbReference type="EC" id="6.1.1.7" evidence="12"/>
<evidence type="ECO:0000256" key="9">
    <source>
        <dbReference type="ARBA" id="ARBA00022884"/>
    </source>
</evidence>
<comment type="domain">
    <text evidence="12">Consists of three domains; the N-terminal catalytic domain, the editing domain and the C-terminal C-Ala domain. The editing domain removes incorrectly charged amino acids, while the C-Ala domain, along with tRNA(Ala), serves as a bridge to cooperatively bring together the editing and aminoacylation centers thus stimulating deacylation of misacylated tRNAs.</text>
</comment>
<dbReference type="FunFam" id="3.30.930.10:FF:000056">
    <property type="entry name" value="Alanine--tRNA ligase"/>
    <property type="match status" value="1"/>
</dbReference>
<dbReference type="Gene3D" id="3.30.54.20">
    <property type="match status" value="1"/>
</dbReference>
<keyword evidence="10 12" id="KW-0648">Protein biosynthesis</keyword>
<feature type="binding site" evidence="12">
    <location>
        <position position="603"/>
    </location>
    <ligand>
        <name>Zn(2+)</name>
        <dbReference type="ChEBI" id="CHEBI:29105"/>
    </ligand>
</feature>
<keyword evidence="11 12" id="KW-0030">Aminoacyl-tRNA synthetase</keyword>
<dbReference type="InterPro" id="IPR022429">
    <property type="entry name" value="Ala-tRNA_lgiase_arc"/>
</dbReference>
<evidence type="ECO:0000256" key="10">
    <source>
        <dbReference type="ARBA" id="ARBA00022917"/>
    </source>
</evidence>
<feature type="region of interest" description="Disordered" evidence="14">
    <location>
        <begin position="877"/>
        <end position="896"/>
    </location>
</feature>
<dbReference type="Gene3D" id="3.30.980.10">
    <property type="entry name" value="Threonyl-trna Synthetase, Chain A, domain 2"/>
    <property type="match status" value="1"/>
</dbReference>
<keyword evidence="13" id="KW-0175">Coiled coil</keyword>
<dbReference type="Gene3D" id="3.30.930.10">
    <property type="entry name" value="Bira Bifunctional Protein, Domain 2"/>
    <property type="match status" value="1"/>
</dbReference>
<dbReference type="Pfam" id="PF01411">
    <property type="entry name" value="tRNA-synt_2c"/>
    <property type="match status" value="1"/>
</dbReference>
<evidence type="ECO:0000256" key="6">
    <source>
        <dbReference type="ARBA" id="ARBA00022741"/>
    </source>
</evidence>
<dbReference type="InterPro" id="IPR018165">
    <property type="entry name" value="Ala-tRNA-synth_IIc_core"/>
</dbReference>
<keyword evidence="5 12" id="KW-0479">Metal-binding</keyword>
<dbReference type="PROSITE" id="PS50860">
    <property type="entry name" value="AA_TRNA_LIGASE_II_ALA"/>
    <property type="match status" value="1"/>
</dbReference>
<evidence type="ECO:0000256" key="7">
    <source>
        <dbReference type="ARBA" id="ARBA00022833"/>
    </source>
</evidence>
<evidence type="ECO:0000256" key="12">
    <source>
        <dbReference type="HAMAP-Rule" id="MF_00036"/>
    </source>
</evidence>
<comment type="subcellular location">
    <subcellularLocation>
        <location evidence="12">Cytoplasm</location>
    </subcellularLocation>
</comment>
<dbReference type="GO" id="GO:0000049">
    <property type="term" value="F:tRNA binding"/>
    <property type="evidence" value="ECO:0007669"/>
    <property type="project" value="UniProtKB-KW"/>
</dbReference>
<dbReference type="GO" id="GO:0006419">
    <property type="term" value="P:alanyl-tRNA aminoacylation"/>
    <property type="evidence" value="ECO:0007669"/>
    <property type="project" value="UniProtKB-UniRule"/>
</dbReference>
<organism evidence="16 17">
    <name type="scientific">Methermicoccus shengliensis</name>
    <dbReference type="NCBI Taxonomy" id="660064"/>
    <lineage>
        <taxon>Archaea</taxon>
        <taxon>Methanobacteriati</taxon>
        <taxon>Methanobacteriota</taxon>
        <taxon>Stenosarchaea group</taxon>
        <taxon>Methanomicrobia</taxon>
        <taxon>Methanosarcinales</taxon>
        <taxon>Methermicoccaceae</taxon>
        <taxon>Methermicoccus</taxon>
    </lineage>
</organism>
<dbReference type="RefSeq" id="WP_042686069.1">
    <property type="nucleotide sequence ID" value="NZ_DUIH01000017.1"/>
</dbReference>
<dbReference type="SUPFAM" id="SSF55681">
    <property type="entry name" value="Class II aaRS and biotin synthetases"/>
    <property type="match status" value="1"/>
</dbReference>
<evidence type="ECO:0000256" key="2">
    <source>
        <dbReference type="ARBA" id="ARBA00022490"/>
    </source>
</evidence>
<reference evidence="16" key="1">
    <citation type="journal article" date="2020" name="bioRxiv">
        <title>A rank-normalized archaeal taxonomy based on genome phylogeny resolves widespread incomplete and uneven classifications.</title>
        <authorList>
            <person name="Rinke C."/>
            <person name="Chuvochina M."/>
            <person name="Mussig A.J."/>
            <person name="Chaumeil P.-A."/>
            <person name="Waite D.W."/>
            <person name="Whitman W.B."/>
            <person name="Parks D.H."/>
            <person name="Hugenholtz P."/>
        </authorList>
    </citation>
    <scope>NUCLEOTIDE SEQUENCE</scope>
    <source>
        <strain evidence="16">UBA12518</strain>
    </source>
</reference>
<feature type="binding site" evidence="12">
    <location>
        <position position="706"/>
    </location>
    <ligand>
        <name>Zn(2+)</name>
        <dbReference type="ChEBI" id="CHEBI:29105"/>
    </ligand>
</feature>
<evidence type="ECO:0000259" key="15">
    <source>
        <dbReference type="PROSITE" id="PS50860"/>
    </source>
</evidence>
<dbReference type="InterPro" id="IPR050058">
    <property type="entry name" value="Ala-tRNA_ligase"/>
</dbReference>
<dbReference type="GO" id="GO:0005524">
    <property type="term" value="F:ATP binding"/>
    <property type="evidence" value="ECO:0007669"/>
    <property type="project" value="UniProtKB-UniRule"/>
</dbReference>
<evidence type="ECO:0000256" key="14">
    <source>
        <dbReference type="SAM" id="MobiDB-lite"/>
    </source>
</evidence>
<comment type="cofactor">
    <cofactor evidence="12">
        <name>Zn(2+)</name>
        <dbReference type="ChEBI" id="CHEBI:29105"/>
    </cofactor>
    <text evidence="12">Binds 1 zinc ion per subunit.</text>
</comment>
<dbReference type="Proteomes" id="UP000600363">
    <property type="component" value="Unassembled WGS sequence"/>
</dbReference>
<dbReference type="InterPro" id="IPR012947">
    <property type="entry name" value="tRNA_SAD"/>
</dbReference>
<evidence type="ECO:0000256" key="11">
    <source>
        <dbReference type="ARBA" id="ARBA00023146"/>
    </source>
</evidence>
<name>A0A832VXQ2_9EURY</name>
<dbReference type="GO" id="GO:0002161">
    <property type="term" value="F:aminoacyl-tRNA deacylase activity"/>
    <property type="evidence" value="ECO:0007669"/>
    <property type="project" value="UniProtKB-ARBA"/>
</dbReference>
<evidence type="ECO:0000256" key="13">
    <source>
        <dbReference type="SAM" id="Coils"/>
    </source>
</evidence>
<accession>A0A832VXQ2</accession>
<keyword evidence="9 12" id="KW-0694">RNA-binding</keyword>
<feature type="binding site" evidence="12">
    <location>
        <position position="710"/>
    </location>
    <ligand>
        <name>Zn(2+)</name>
        <dbReference type="ChEBI" id="CHEBI:29105"/>
    </ligand>
</feature>
<dbReference type="FunFam" id="3.30.54.20:FF:000005">
    <property type="entry name" value="Alanine--tRNA ligase"/>
    <property type="match status" value="1"/>
</dbReference>
<comment type="similarity">
    <text evidence="1 12">Belongs to the class-II aminoacyl-tRNA synthetase family.</text>
</comment>
<dbReference type="EMBL" id="DUIH01000017">
    <property type="protein sequence ID" value="HIH69963.1"/>
    <property type="molecule type" value="Genomic_DNA"/>
</dbReference>
<dbReference type="PRINTS" id="PR00980">
    <property type="entry name" value="TRNASYNTHALA"/>
</dbReference>
<dbReference type="CDD" id="cd00673">
    <property type="entry name" value="AlaRS_core"/>
    <property type="match status" value="1"/>
</dbReference>
<dbReference type="InterPro" id="IPR018163">
    <property type="entry name" value="Thr/Ala-tRNA-synth_IIc_edit"/>
</dbReference>
<dbReference type="InterPro" id="IPR018164">
    <property type="entry name" value="Ala-tRNA-synth_IIc_N"/>
</dbReference>
<keyword evidence="7 12" id="KW-0862">Zinc</keyword>
<dbReference type="NCBIfam" id="TIGR00344">
    <property type="entry name" value="alaS"/>
    <property type="match status" value="1"/>
</dbReference>
<feature type="domain" description="Alanyl-transfer RNA synthetases family profile" evidence="15">
    <location>
        <begin position="58"/>
        <end position="749"/>
    </location>
</feature>
<dbReference type="InterPro" id="IPR009000">
    <property type="entry name" value="Transl_B-barrel_sf"/>
</dbReference>
<sequence>MFEQEYELDYFKAQGFVRKVCPKCGKAFWTVDEDRLTCGDAPCDPYSFIGSPVLKRRLTLSEMREHYLHFFEERGHERIGRYPVVARWREDIYLTIASIADFQPFVTSGLAPPPANPLTISQPCIRLDDLDSVGRSGRHLTLFEMMAHHAFNTPEREVYWKERTVELCDELLRGLGVRHEDVTYKEEPWAGGGNAGPCLEVLVGGLELATLVFMSLERHPEGGITIKGERYRRMPSYIVDTGYGLERFVWASMGTPTIYDAVFGEVLRHISRMSGLEGLMRESEEVLARSAVLAGCMDVGSGTKLRRLREQVASTIGMDTDQLDALLTPIETMYAIADHTRCLTFMLGDGIVPSNVKAGYLARLVIRRTLRMMRRLGIDVPLFDIVKLHIDHLPEYPELAEMEDFIQEVLSLEEERYATTIDKGKRLISRMLSKKGGSTLSTEELITLYDSHGIPPEITQEVASAHGVDVELPDNFYSLVAQAHSSEVMVEREVPHADRLKRLPATEKGYYEHPEALTFEARVVDVFDHLVVLDRTQFYPEGGGQPADHGVLMCGNAQYDVVDVQMHEGVIVHTLKQKPELKVGDVVIGRVDAERRRALMRHHTATHIVNWAAKEVLGRHVWQAGAQKMEDRARLDLSHYRRITDEELRKIECLANRMAMEGVPVEVVWMSRTEAEKRYGFTLYQGGVPPGDTIRIVKVGEDVEACGGTHCEHTGNVGPIKIIRTERIQDGVERIEFAAGMAAVSQIQQRDVLLKEAAGVFSVPIGQLPDTARRFFREWKALKKEVERLREEIAVLSSKLSSQSVREEMGVPYYSNRSESAEPKEIIKRVSQIANTSSALACEVADDGFAVVAVPDELMERHSVSASSIITRLTEDFEGGGGGKPNLAQGRVKRVPSKEELDEAIRRYIKELKDGQ</sequence>
<evidence type="ECO:0000256" key="3">
    <source>
        <dbReference type="ARBA" id="ARBA00022555"/>
    </source>
</evidence>
<dbReference type="FunFam" id="3.30.980.10:FF:000004">
    <property type="entry name" value="Alanine--tRNA ligase, cytoplasmic"/>
    <property type="match status" value="1"/>
</dbReference>
<proteinExistence type="inferred from homology"/>
<keyword evidence="4 12" id="KW-0436">Ligase</keyword>
<evidence type="ECO:0000256" key="8">
    <source>
        <dbReference type="ARBA" id="ARBA00022840"/>
    </source>
</evidence>
<dbReference type="GO" id="GO:0005737">
    <property type="term" value="C:cytoplasm"/>
    <property type="evidence" value="ECO:0007669"/>
    <property type="project" value="UniProtKB-SubCell"/>
</dbReference>
<dbReference type="AlphaFoldDB" id="A0A832VXQ2"/>
<evidence type="ECO:0000313" key="17">
    <source>
        <dbReference type="Proteomes" id="UP000600363"/>
    </source>
</evidence>
<dbReference type="Gene3D" id="2.40.30.130">
    <property type="match status" value="1"/>
</dbReference>
<dbReference type="SUPFAM" id="SSF50447">
    <property type="entry name" value="Translation proteins"/>
    <property type="match status" value="1"/>
</dbReference>
<dbReference type="Gene3D" id="6.10.250.550">
    <property type="match status" value="1"/>
</dbReference>